<sequence>MPAVSWVQPRDALQKPFSPSQERGCIYVPHHCRLGPGMAVLGIRQVARCSRGLSLMNRASLCFQYIWEAGLGPAGELLVPHEVGSADGRHSSFCLLLGGARVAGCAFQALDKGRRVSKVIEPTAFLLLRACVLVPSSKLSAGAARSRQS</sequence>
<gene>
    <name evidence="1" type="ORF">NDU88_010236</name>
</gene>
<evidence type="ECO:0000313" key="1">
    <source>
        <dbReference type="EMBL" id="KAJ1157529.1"/>
    </source>
</evidence>
<dbReference type="Proteomes" id="UP001066276">
    <property type="component" value="Chromosome 5"/>
</dbReference>
<accession>A0AAV7RXL4</accession>
<dbReference type="EMBL" id="JANPWB010000009">
    <property type="protein sequence ID" value="KAJ1157529.1"/>
    <property type="molecule type" value="Genomic_DNA"/>
</dbReference>
<keyword evidence="2" id="KW-1185">Reference proteome</keyword>
<comment type="caution">
    <text evidence="1">The sequence shown here is derived from an EMBL/GenBank/DDBJ whole genome shotgun (WGS) entry which is preliminary data.</text>
</comment>
<evidence type="ECO:0000313" key="2">
    <source>
        <dbReference type="Proteomes" id="UP001066276"/>
    </source>
</evidence>
<protein>
    <submittedName>
        <fullName evidence="1">Uncharacterized protein</fullName>
    </submittedName>
</protein>
<organism evidence="1 2">
    <name type="scientific">Pleurodeles waltl</name>
    <name type="common">Iberian ribbed newt</name>
    <dbReference type="NCBI Taxonomy" id="8319"/>
    <lineage>
        <taxon>Eukaryota</taxon>
        <taxon>Metazoa</taxon>
        <taxon>Chordata</taxon>
        <taxon>Craniata</taxon>
        <taxon>Vertebrata</taxon>
        <taxon>Euteleostomi</taxon>
        <taxon>Amphibia</taxon>
        <taxon>Batrachia</taxon>
        <taxon>Caudata</taxon>
        <taxon>Salamandroidea</taxon>
        <taxon>Salamandridae</taxon>
        <taxon>Pleurodelinae</taxon>
        <taxon>Pleurodeles</taxon>
    </lineage>
</organism>
<proteinExistence type="predicted"/>
<name>A0AAV7RXL4_PLEWA</name>
<reference evidence="1" key="1">
    <citation type="journal article" date="2022" name="bioRxiv">
        <title>Sequencing and chromosome-scale assembly of the giantPleurodeles waltlgenome.</title>
        <authorList>
            <person name="Brown T."/>
            <person name="Elewa A."/>
            <person name="Iarovenko S."/>
            <person name="Subramanian E."/>
            <person name="Araus A.J."/>
            <person name="Petzold A."/>
            <person name="Susuki M."/>
            <person name="Suzuki K.-i.T."/>
            <person name="Hayashi T."/>
            <person name="Toyoda A."/>
            <person name="Oliveira C."/>
            <person name="Osipova E."/>
            <person name="Leigh N.D."/>
            <person name="Simon A."/>
            <person name="Yun M.H."/>
        </authorList>
    </citation>
    <scope>NUCLEOTIDE SEQUENCE</scope>
    <source>
        <strain evidence="1">20211129_DDA</strain>
        <tissue evidence="1">Liver</tissue>
    </source>
</reference>
<dbReference type="AlphaFoldDB" id="A0AAV7RXL4"/>